<keyword evidence="2" id="KW-1185">Reference proteome</keyword>
<proteinExistence type="predicted"/>
<sequence length="329" mass="35695">MRRRGINYDTGFFPGGRLSRERFDRETAGREMAVIADELHCTAVRITGGDAERLAVAGRCAAEAGLEVWFAPFPSDLTPGEMLPFFEDCADHAEEIRRGGAEVVFVTGCELSLFAAGFLPGEDIFGRLEGVMSGDPAVRAAFGTLTAKVNEFLAEAAAAVRGRFGGQVTYASGTWEDVDWTPFDIVAVDAYRDESNAGGFAGELRRRVTSGKPVVVTEFGCCTYRGAAGRGGTGWMIVDRDAEPLRIDGAYVRDESEQVTYLRELLEIFEQEGVDGAFWFTFAGYGLPHRADPEHDLDLGSYGVVKVGEDGVSQKPKEVFHALAAAYAR</sequence>
<evidence type="ECO:0008006" key="3">
    <source>
        <dbReference type="Google" id="ProtNLM"/>
    </source>
</evidence>
<evidence type="ECO:0000313" key="1">
    <source>
        <dbReference type="EMBL" id="TQL98848.1"/>
    </source>
</evidence>
<evidence type="ECO:0000313" key="2">
    <source>
        <dbReference type="Proteomes" id="UP000316096"/>
    </source>
</evidence>
<reference evidence="1 2" key="1">
    <citation type="submission" date="2019-06" db="EMBL/GenBank/DDBJ databases">
        <title>Sequencing the genomes of 1000 actinobacteria strains.</title>
        <authorList>
            <person name="Klenk H.-P."/>
        </authorList>
    </citation>
    <scope>NUCLEOTIDE SEQUENCE [LARGE SCALE GENOMIC DNA]</scope>
    <source>
        <strain evidence="1 2">DSM 102200</strain>
    </source>
</reference>
<organism evidence="1 2">
    <name type="scientific">Actinoallomurus bryophytorum</name>
    <dbReference type="NCBI Taxonomy" id="1490222"/>
    <lineage>
        <taxon>Bacteria</taxon>
        <taxon>Bacillati</taxon>
        <taxon>Actinomycetota</taxon>
        <taxon>Actinomycetes</taxon>
        <taxon>Streptosporangiales</taxon>
        <taxon>Thermomonosporaceae</taxon>
        <taxon>Actinoallomurus</taxon>
    </lineage>
</organism>
<gene>
    <name evidence="1" type="ORF">FB559_4482</name>
</gene>
<comment type="caution">
    <text evidence="1">The sequence shown here is derived from an EMBL/GenBank/DDBJ whole genome shotgun (WGS) entry which is preliminary data.</text>
</comment>
<name>A0A543CP13_9ACTN</name>
<protein>
    <recommendedName>
        <fullName evidence="3">Abortive infection protein</fullName>
    </recommendedName>
</protein>
<dbReference type="Proteomes" id="UP000316096">
    <property type="component" value="Unassembled WGS sequence"/>
</dbReference>
<dbReference type="SUPFAM" id="SSF51445">
    <property type="entry name" value="(Trans)glycosidases"/>
    <property type="match status" value="1"/>
</dbReference>
<dbReference type="Gene3D" id="3.20.20.80">
    <property type="entry name" value="Glycosidases"/>
    <property type="match status" value="1"/>
</dbReference>
<dbReference type="EMBL" id="VFOZ01000001">
    <property type="protein sequence ID" value="TQL98848.1"/>
    <property type="molecule type" value="Genomic_DNA"/>
</dbReference>
<dbReference type="RefSeq" id="WP_141957402.1">
    <property type="nucleotide sequence ID" value="NZ_VFOZ01000001.1"/>
</dbReference>
<dbReference type="InterPro" id="IPR017853">
    <property type="entry name" value="GH"/>
</dbReference>
<dbReference type="OrthoDB" id="151193at2"/>
<accession>A0A543CP13</accession>
<dbReference type="AlphaFoldDB" id="A0A543CP13"/>